<dbReference type="EMBL" id="CAJFCV020000004">
    <property type="protein sequence ID" value="CAG9116065.1"/>
    <property type="molecule type" value="Genomic_DNA"/>
</dbReference>
<accession>A0A1I7S318</accession>
<dbReference type="PANTHER" id="PTHR34150:SF3">
    <property type="entry name" value="CC DOMAIN-CONTAINING PROTEIN"/>
    <property type="match status" value="1"/>
</dbReference>
<dbReference type="OrthoDB" id="5775165at2759"/>
<sequence>MTLRLCISLSLLFAVVSGSNSTAFVCGIPPNEYYSSTPCLQPRIRIGVCPQDTIKIADCNGNRVFCSGFNANRVQIPGICYNGACCANQNSQSCINNQGMTTPLICSSNCPQLAPCDRVSGYCCMHRSRINGMCPDDSINAGLCTYPNSVCYVNGAQGRCSANYVCCVQAQQQQCPSGSRPSGIQCQFNQQSCNANGLRGICQSGQCCVFSQDPQQCSGGGTVVGNGYCNGDNSCRQYSPQAYCDLSIGRCCVFTNQQCQNGEIAQGSCSMSGNICQTNGGQGTCRNGICCVYRCATSQSTFNGQLCSTQSQCRVNSFTDIAVCENGHCCIGQGNQPNQCPYGTSINYNLRCSTDNDCVYNNRNGRCVNNYCCVSQGSNGEDVCRGYGMAYTGFNCVGNTQICASQTQTTAICRDGYCCSQGGGTNPGTGLGICYNGEQSSKLCRYRNDCGNGQLCVNGVCCRHTGNEWKFACGGITAVASCTQQGSCASQMSCTSSNYCCECPYGQSSGSCKHGCPIGYSCAQNGYCCPSCQNGREPVGSCFEGRCGAQYRCRPGNICCPS</sequence>
<evidence type="ECO:0000313" key="3">
    <source>
        <dbReference type="Proteomes" id="UP000095284"/>
    </source>
</evidence>
<dbReference type="EMBL" id="CAJFDI010000004">
    <property type="protein sequence ID" value="CAD5226664.1"/>
    <property type="molecule type" value="Genomic_DNA"/>
</dbReference>
<evidence type="ECO:0000313" key="4">
    <source>
        <dbReference type="Proteomes" id="UP000659654"/>
    </source>
</evidence>
<dbReference type="eggNOG" id="KOG1217">
    <property type="taxonomic scope" value="Eukaryota"/>
</dbReference>
<feature type="signal peptide" evidence="1">
    <location>
        <begin position="1"/>
        <end position="18"/>
    </location>
</feature>
<keyword evidence="4" id="KW-1185">Reference proteome</keyword>
<dbReference type="Proteomes" id="UP000095284">
    <property type="component" value="Unplaced"/>
</dbReference>
<dbReference type="WBParaSite" id="BXY_0739800.1">
    <property type="protein sequence ID" value="BXY_0739800.1"/>
    <property type="gene ID" value="BXY_0739800"/>
</dbReference>
<dbReference type="AlphaFoldDB" id="A0A1I7S318"/>
<proteinExistence type="predicted"/>
<feature type="chain" id="PRO_5036022051" evidence="1">
    <location>
        <begin position="19"/>
        <end position="562"/>
    </location>
</feature>
<name>A0A1I7S318_BURXY</name>
<organism evidence="3 5">
    <name type="scientific">Bursaphelenchus xylophilus</name>
    <name type="common">Pinewood nematode worm</name>
    <name type="synonym">Aphelenchoides xylophilus</name>
    <dbReference type="NCBI Taxonomy" id="6326"/>
    <lineage>
        <taxon>Eukaryota</taxon>
        <taxon>Metazoa</taxon>
        <taxon>Ecdysozoa</taxon>
        <taxon>Nematoda</taxon>
        <taxon>Chromadorea</taxon>
        <taxon>Rhabditida</taxon>
        <taxon>Tylenchina</taxon>
        <taxon>Tylenchomorpha</taxon>
        <taxon>Aphelenchoidea</taxon>
        <taxon>Aphelenchoididae</taxon>
        <taxon>Bursaphelenchus</taxon>
    </lineage>
</organism>
<keyword evidence="1" id="KW-0732">Signal</keyword>
<gene>
    <name evidence="2" type="ORF">BXYJ_LOCUS9209</name>
</gene>
<evidence type="ECO:0000256" key="1">
    <source>
        <dbReference type="SAM" id="SignalP"/>
    </source>
</evidence>
<reference evidence="5" key="1">
    <citation type="submission" date="2016-11" db="UniProtKB">
        <authorList>
            <consortium name="WormBaseParasite"/>
        </authorList>
    </citation>
    <scope>IDENTIFICATION</scope>
</reference>
<evidence type="ECO:0000313" key="5">
    <source>
        <dbReference type="WBParaSite" id="BXY_0739800.1"/>
    </source>
</evidence>
<protein>
    <submittedName>
        <fullName evidence="2">(pine wood nematode) hypothetical protein</fullName>
    </submittedName>
</protein>
<dbReference type="PANTHER" id="PTHR34150">
    <property type="entry name" value="PROTEIN CBG08832-RELATED"/>
    <property type="match status" value="1"/>
</dbReference>
<evidence type="ECO:0000313" key="2">
    <source>
        <dbReference type="EMBL" id="CAD5226664.1"/>
    </source>
</evidence>
<reference evidence="2" key="2">
    <citation type="submission" date="2020-09" db="EMBL/GenBank/DDBJ databases">
        <authorList>
            <person name="Kikuchi T."/>
        </authorList>
    </citation>
    <scope>NUCLEOTIDE SEQUENCE</scope>
    <source>
        <strain evidence="2">Ka4C1</strain>
    </source>
</reference>
<dbReference type="Proteomes" id="UP000582659">
    <property type="component" value="Unassembled WGS sequence"/>
</dbReference>
<dbReference type="InterPro" id="IPR006150">
    <property type="entry name" value="Cys_repeat_1"/>
</dbReference>
<dbReference type="SMART" id="SM00289">
    <property type="entry name" value="WR1"/>
    <property type="match status" value="5"/>
</dbReference>
<dbReference type="Proteomes" id="UP000659654">
    <property type="component" value="Unassembled WGS sequence"/>
</dbReference>